<protein>
    <submittedName>
        <fullName evidence="1">Uncharacterized protein</fullName>
    </submittedName>
</protein>
<accession>A0AAN9TL16</accession>
<dbReference type="Proteomes" id="UP001367676">
    <property type="component" value="Unassembled WGS sequence"/>
</dbReference>
<name>A0AAN9TL16_9HEMI</name>
<evidence type="ECO:0000313" key="1">
    <source>
        <dbReference type="EMBL" id="KAK7598328.1"/>
    </source>
</evidence>
<keyword evidence="2" id="KW-1185">Reference proteome</keyword>
<proteinExistence type="predicted"/>
<reference evidence="1 2" key="1">
    <citation type="submission" date="2024-03" db="EMBL/GenBank/DDBJ databases">
        <title>Adaptation during the transition from Ophiocordyceps entomopathogen to insect associate is accompanied by gene loss and intensified selection.</title>
        <authorList>
            <person name="Ward C.M."/>
            <person name="Onetto C.A."/>
            <person name="Borneman A.R."/>
        </authorList>
    </citation>
    <scope>NUCLEOTIDE SEQUENCE [LARGE SCALE GENOMIC DNA]</scope>
    <source>
        <strain evidence="1">AWRI1</strain>
        <tissue evidence="1">Single Adult Female</tissue>
    </source>
</reference>
<evidence type="ECO:0000313" key="2">
    <source>
        <dbReference type="Proteomes" id="UP001367676"/>
    </source>
</evidence>
<comment type="caution">
    <text evidence="1">The sequence shown here is derived from an EMBL/GenBank/DDBJ whole genome shotgun (WGS) entry which is preliminary data.</text>
</comment>
<gene>
    <name evidence="1" type="ORF">V9T40_006563</name>
</gene>
<sequence>MLYSESCLRKLIGGRGVKGMDGDAKFKDELNRPYEQVIHHYKWSVIKQIPKNIDQSTSLQALERIDEKGALMKLYDNLILVRKAVTERERVAHKKFEKDEIIFADLTTEINQIITEVGYVLEGFQLTRPCDEASPSLIRHENSEDETARKRKNWLIFHDYIVLVEYTYDVMMYLEKKHCGSA</sequence>
<organism evidence="1 2">
    <name type="scientific">Parthenolecanium corni</name>
    <dbReference type="NCBI Taxonomy" id="536013"/>
    <lineage>
        <taxon>Eukaryota</taxon>
        <taxon>Metazoa</taxon>
        <taxon>Ecdysozoa</taxon>
        <taxon>Arthropoda</taxon>
        <taxon>Hexapoda</taxon>
        <taxon>Insecta</taxon>
        <taxon>Pterygota</taxon>
        <taxon>Neoptera</taxon>
        <taxon>Paraneoptera</taxon>
        <taxon>Hemiptera</taxon>
        <taxon>Sternorrhyncha</taxon>
        <taxon>Coccoidea</taxon>
        <taxon>Coccidae</taxon>
        <taxon>Parthenolecanium</taxon>
    </lineage>
</organism>
<dbReference type="AlphaFoldDB" id="A0AAN9TL16"/>
<dbReference type="EMBL" id="JBBCAQ010000014">
    <property type="protein sequence ID" value="KAK7598328.1"/>
    <property type="molecule type" value="Genomic_DNA"/>
</dbReference>